<dbReference type="InterPro" id="IPR000917">
    <property type="entry name" value="Sulfatase_N"/>
</dbReference>
<dbReference type="GO" id="GO:0008449">
    <property type="term" value="F:N-acetylglucosamine-6-sulfatase activity"/>
    <property type="evidence" value="ECO:0007669"/>
    <property type="project" value="TreeGrafter"/>
</dbReference>
<dbReference type="GO" id="GO:0046872">
    <property type="term" value="F:metal ion binding"/>
    <property type="evidence" value="ECO:0007669"/>
    <property type="project" value="UniProtKB-KW"/>
</dbReference>
<feature type="region of interest" description="Disordered" evidence="14">
    <location>
        <begin position="840"/>
        <end position="860"/>
    </location>
</feature>
<keyword evidence="6" id="KW-0479">Metal-binding</keyword>
<sequence length="1041" mass="121135">MKVACFVLIITALASNAYQLDNDVVRPDQRSIAVHNGADGYQGSQKWRVKTNYFRKPKKSKRLKESAENFENMNSKFVKEKRPNIVLFLTDDQDVELGSLEFMPKVKKLLKNAGAYFPNAYVSTPMCCPSRSSLLTGLYVHNHKVLTNSDNCSSTYWQTEHEPRTFGAYLATAGYRTGYFGKYLNKYNGSYVPPGWRSWAGLIMNSKFYNYTINKNGQKIKHGFDYYKDYYPDLITNDSISFIRDWKENHSSSPMLLVLSYPAPHGPEDSAPQYSDMYFNVTSHHTPSYDFAPNPDKQWILRWVNKMEPVHHQFTDLLMTKRLQTLQTVDDSVEQIYKELKAVGELDNTYMFYTSDHGYHLGQFGLVKGKSFPFEFDIRVPLIVRGPGIKPNSKILNIVGNIDLAPTFLDIAGIPQPSHMDGNSFRRFLRKKSDVNYGQDHKRWRDTILVERGKPPPVELAPLNTGEDLPISTPEPFTEKPQDNIGRNFRDNEGAEGDDGDDILREYPAKPPKFEMLAIECQKEQYKNPCEPYQKWECIKVGEHWKMRRCPLPPIYGFPERCRCKKKKKLRRINGKEKKMQREFLMGHVNRDISEYKPRFLKMKRNKRSLFGTDPFFSPVEDKPISDIVAEDELDQVDLILEGLNEEISSLEAYNTSSKAVTVPSVSVFDTCQMVAGRSITCKSEIYQDEKQLRESKESIERQISILKKQLEEMQAIRRHLKSIHPVSSPIETPVPSAPSNDSSTEEGYEEYIIDPMAPLEPSNTDENDDFPDDDMDDNLDSFSFYNRSVPYGHSVVDGKNYSAGTEIDDADLNLSKEEENSDGEDCICDSGKWRKKQEDLRKQEKKKRLKNQRLKKKQKKLKRKLIREQFGCNLDKMNCFSHDNNHWRTEPLWHGGEFCVCMNANNNTYWCLRTINATHNFLYCEFITGFVTFYDMNIDHYQLRNIAHTLNEDQLHFLHSVLVNYRWCKGEECNVNIGSLWRKEEHSKKKNKRGSRYDDEMTFKHSKRHRSSYNYVKKHNKLKSLPEWGRYKKKGRSRHS</sequence>
<dbReference type="Pfam" id="PF12548">
    <property type="entry name" value="DUF3740"/>
    <property type="match status" value="1"/>
</dbReference>
<comment type="subcellular location">
    <subcellularLocation>
        <location evidence="3">Cell surface</location>
    </subcellularLocation>
    <subcellularLocation>
        <location evidence="2">Endoplasmic reticulum</location>
    </subcellularLocation>
    <subcellularLocation>
        <location evidence="4">Golgi apparatus</location>
        <location evidence="4">Golgi stack</location>
    </subcellularLocation>
</comment>
<dbReference type="SUPFAM" id="SSF53649">
    <property type="entry name" value="Alkaline phosphatase-like"/>
    <property type="match status" value="1"/>
</dbReference>
<dbReference type="InterPro" id="IPR017850">
    <property type="entry name" value="Alkaline_phosphatase_core_sf"/>
</dbReference>
<evidence type="ECO:0000259" key="17">
    <source>
        <dbReference type="Pfam" id="PF12548"/>
    </source>
</evidence>
<keyword evidence="12" id="KW-0325">Glycoprotein</keyword>
<feature type="compositionally biased region" description="Basic residues" evidence="14">
    <location>
        <begin position="844"/>
        <end position="860"/>
    </location>
</feature>
<comment type="caution">
    <text evidence="18">The sequence shown here is derived from an EMBL/GenBank/DDBJ whole genome shotgun (WGS) entry which is preliminary data.</text>
</comment>
<reference evidence="18" key="1">
    <citation type="submission" date="2023-07" db="EMBL/GenBank/DDBJ databases">
        <title>Chromosome-level genome assembly of Artemia franciscana.</title>
        <authorList>
            <person name="Jo E."/>
        </authorList>
    </citation>
    <scope>NUCLEOTIDE SEQUENCE</scope>
    <source>
        <tissue evidence="18">Whole body</tissue>
    </source>
</reference>
<accession>A0AA88KW79</accession>
<evidence type="ECO:0000256" key="3">
    <source>
        <dbReference type="ARBA" id="ARBA00004241"/>
    </source>
</evidence>
<evidence type="ECO:0000256" key="9">
    <source>
        <dbReference type="ARBA" id="ARBA00022824"/>
    </source>
</evidence>
<protein>
    <submittedName>
        <fullName evidence="18">Uncharacterized protein</fullName>
    </submittedName>
</protein>
<keyword evidence="8" id="KW-0378">Hydrolase</keyword>
<evidence type="ECO:0000256" key="11">
    <source>
        <dbReference type="ARBA" id="ARBA00023034"/>
    </source>
</evidence>
<dbReference type="Proteomes" id="UP001187531">
    <property type="component" value="Unassembled WGS sequence"/>
</dbReference>
<keyword evidence="11" id="KW-0333">Golgi apparatus</keyword>
<dbReference type="PANTHER" id="PTHR43108">
    <property type="entry name" value="N-ACETYLGLUCOSAMINE-6-SULFATASE FAMILY MEMBER"/>
    <property type="match status" value="1"/>
</dbReference>
<dbReference type="Pfam" id="PF00884">
    <property type="entry name" value="Sulfatase"/>
    <property type="match status" value="1"/>
</dbReference>
<name>A0AA88KW79_ARTSF</name>
<keyword evidence="19" id="KW-1185">Reference proteome</keyword>
<dbReference type="InterPro" id="IPR024607">
    <property type="entry name" value="Sulfatase_CS"/>
</dbReference>
<evidence type="ECO:0000313" key="19">
    <source>
        <dbReference type="Proteomes" id="UP001187531"/>
    </source>
</evidence>
<feature type="domain" description="Sulfatase N-terminal" evidence="16">
    <location>
        <begin position="83"/>
        <end position="414"/>
    </location>
</feature>
<feature type="compositionally biased region" description="Basic and acidic residues" evidence="14">
    <location>
        <begin position="477"/>
        <end position="493"/>
    </location>
</feature>
<dbReference type="CDD" id="cd16147">
    <property type="entry name" value="G6S"/>
    <property type="match status" value="1"/>
</dbReference>
<dbReference type="PROSITE" id="PS00523">
    <property type="entry name" value="SULFATASE_1"/>
    <property type="match status" value="1"/>
</dbReference>
<evidence type="ECO:0000256" key="14">
    <source>
        <dbReference type="SAM" id="MobiDB-lite"/>
    </source>
</evidence>
<evidence type="ECO:0000256" key="5">
    <source>
        <dbReference type="ARBA" id="ARBA00008779"/>
    </source>
</evidence>
<evidence type="ECO:0000256" key="2">
    <source>
        <dbReference type="ARBA" id="ARBA00004240"/>
    </source>
</evidence>
<dbReference type="Gene3D" id="3.40.720.10">
    <property type="entry name" value="Alkaline Phosphatase, subunit A"/>
    <property type="match status" value="1"/>
</dbReference>
<keyword evidence="7 15" id="KW-0732">Signal</keyword>
<proteinExistence type="inferred from homology"/>
<dbReference type="GO" id="GO:0005795">
    <property type="term" value="C:Golgi stack"/>
    <property type="evidence" value="ECO:0007669"/>
    <property type="project" value="UniProtKB-SubCell"/>
</dbReference>
<feature type="chain" id="PRO_5041697465" evidence="15">
    <location>
        <begin position="20"/>
        <end position="1041"/>
    </location>
</feature>
<evidence type="ECO:0000256" key="12">
    <source>
        <dbReference type="ARBA" id="ARBA00023180"/>
    </source>
</evidence>
<evidence type="ECO:0000256" key="4">
    <source>
        <dbReference type="ARBA" id="ARBA00004348"/>
    </source>
</evidence>
<comment type="similarity">
    <text evidence="5">Belongs to the sulfatase family.</text>
</comment>
<feature type="domain" description="Extracellular sulfatase C-terminal" evidence="17">
    <location>
        <begin position="645"/>
        <end position="725"/>
    </location>
</feature>
<evidence type="ECO:0000256" key="10">
    <source>
        <dbReference type="ARBA" id="ARBA00022837"/>
    </source>
</evidence>
<dbReference type="FunFam" id="3.40.720.10:FF:000050">
    <property type="entry name" value="Extracellular sulfatase SULF-1"/>
    <property type="match status" value="1"/>
</dbReference>
<evidence type="ECO:0000256" key="1">
    <source>
        <dbReference type="ARBA" id="ARBA00001913"/>
    </source>
</evidence>
<evidence type="ECO:0000259" key="16">
    <source>
        <dbReference type="Pfam" id="PF00884"/>
    </source>
</evidence>
<gene>
    <name evidence="18" type="ORF">QYM36_016824</name>
</gene>
<feature type="region of interest" description="Disordered" evidence="14">
    <location>
        <begin position="455"/>
        <end position="503"/>
    </location>
</feature>
<evidence type="ECO:0000256" key="15">
    <source>
        <dbReference type="SAM" id="SignalP"/>
    </source>
</evidence>
<evidence type="ECO:0000256" key="6">
    <source>
        <dbReference type="ARBA" id="ARBA00022723"/>
    </source>
</evidence>
<keyword evidence="13" id="KW-0175">Coiled coil</keyword>
<evidence type="ECO:0000313" key="18">
    <source>
        <dbReference type="EMBL" id="KAK2704549.1"/>
    </source>
</evidence>
<evidence type="ECO:0000256" key="13">
    <source>
        <dbReference type="SAM" id="Coils"/>
    </source>
</evidence>
<comment type="cofactor">
    <cofactor evidence="1">
        <name>Ca(2+)</name>
        <dbReference type="ChEBI" id="CHEBI:29108"/>
    </cofactor>
</comment>
<feature type="region of interest" description="Disordered" evidence="14">
    <location>
        <begin position="727"/>
        <end position="748"/>
    </location>
</feature>
<dbReference type="GO" id="GO:0005539">
    <property type="term" value="F:glycosaminoglycan binding"/>
    <property type="evidence" value="ECO:0007669"/>
    <property type="project" value="TreeGrafter"/>
</dbReference>
<dbReference type="GO" id="GO:0005783">
    <property type="term" value="C:endoplasmic reticulum"/>
    <property type="evidence" value="ECO:0007669"/>
    <property type="project" value="UniProtKB-SubCell"/>
</dbReference>
<dbReference type="PANTHER" id="PTHR43108:SF16">
    <property type="entry name" value="EXTRACELLULAR SULFATASE SULF-1 HOMOLOG"/>
    <property type="match status" value="1"/>
</dbReference>
<dbReference type="EMBL" id="JAVRJZ010000021">
    <property type="protein sequence ID" value="KAK2704549.1"/>
    <property type="molecule type" value="Genomic_DNA"/>
</dbReference>
<keyword evidence="9" id="KW-0256">Endoplasmic reticulum</keyword>
<evidence type="ECO:0000256" key="7">
    <source>
        <dbReference type="ARBA" id="ARBA00022729"/>
    </source>
</evidence>
<feature type="signal peptide" evidence="15">
    <location>
        <begin position="1"/>
        <end position="19"/>
    </location>
</feature>
<evidence type="ECO:0000256" key="8">
    <source>
        <dbReference type="ARBA" id="ARBA00022801"/>
    </source>
</evidence>
<keyword evidence="10" id="KW-0106">Calcium</keyword>
<dbReference type="AlphaFoldDB" id="A0AA88KW79"/>
<organism evidence="18 19">
    <name type="scientific">Artemia franciscana</name>
    <name type="common">Brine shrimp</name>
    <name type="synonym">Artemia sanfranciscana</name>
    <dbReference type="NCBI Taxonomy" id="6661"/>
    <lineage>
        <taxon>Eukaryota</taxon>
        <taxon>Metazoa</taxon>
        <taxon>Ecdysozoa</taxon>
        <taxon>Arthropoda</taxon>
        <taxon>Crustacea</taxon>
        <taxon>Branchiopoda</taxon>
        <taxon>Anostraca</taxon>
        <taxon>Artemiidae</taxon>
        <taxon>Artemia</taxon>
    </lineage>
</organism>
<dbReference type="InterPro" id="IPR024609">
    <property type="entry name" value="Extracellular_sulfatase_C"/>
</dbReference>
<feature type="coiled-coil region" evidence="13">
    <location>
        <begin position="690"/>
        <end position="717"/>
    </location>
</feature>
<dbReference type="GO" id="GO:0009986">
    <property type="term" value="C:cell surface"/>
    <property type="evidence" value="ECO:0007669"/>
    <property type="project" value="UniProtKB-SubCell"/>
</dbReference>